<reference evidence="9" key="1">
    <citation type="submission" date="2017-05" db="EMBL/GenBank/DDBJ databases">
        <authorList>
            <person name="Varghese N."/>
            <person name="Submissions S."/>
        </authorList>
    </citation>
    <scope>NUCLEOTIDE SEQUENCE</scope>
    <source>
        <strain evidence="9">Su22</strain>
    </source>
</reference>
<evidence type="ECO:0000256" key="2">
    <source>
        <dbReference type="ARBA" id="ARBA00022691"/>
    </source>
</evidence>
<evidence type="ECO:0000313" key="10">
    <source>
        <dbReference type="Proteomes" id="UP001158066"/>
    </source>
</evidence>
<dbReference type="NCBIfam" id="TIGR03904">
    <property type="entry name" value="SAM_YgiQ"/>
    <property type="match status" value="1"/>
</dbReference>
<dbReference type="GO" id="GO:0051539">
    <property type="term" value="F:4 iron, 4 sulfur cluster binding"/>
    <property type="evidence" value="ECO:0007669"/>
    <property type="project" value="UniProtKB-KW"/>
</dbReference>
<dbReference type="AlphaFoldDB" id="A0AA45WYT0"/>
<proteinExistence type="inferred from homology"/>
<keyword evidence="10" id="KW-1185">Reference proteome</keyword>
<comment type="similarity">
    <text evidence="6">Belongs to the UPF0313 family.</text>
</comment>
<dbReference type="Gene3D" id="3.80.30.20">
    <property type="entry name" value="tm_1862 like domain"/>
    <property type="match status" value="1"/>
</dbReference>
<evidence type="ECO:0000256" key="6">
    <source>
        <dbReference type="HAMAP-Rule" id="MF_01251"/>
    </source>
</evidence>
<sequence length="619" mass="69807">MTQPFLPVTLEEAEKRGWEFPDFVLVSGDAYVDHPAFAPAVIGRWLEAHGFSVGIIPQPDWTDPEAFSVFGTPRLAFLVTAGNMDSMVNHYTVNKKRRRQDAYSPGGASEKRPDRAATVYTRKLKKLFPKTPVILGGLEASLRRMAHYDYWEDRMKPSILMDTKADLLVYGMGERTILEIAEALNSGLAAASLTFIPGTAFFSRDLETFDTPLVLPSWRTLQDSKKQVARSFLRQMDHNDPVTGQPLAEPYDTGFIVQLPPAEPLTTAEMDQVYRLPYLRRAHPQYDKAGGVPALDEVQFSLTSSRGCFGACHFCAITYHQGKTVQPRSHEAILEEAAAMTQDPAFKGYFHDVGGPTANFRQPACEKMTTSGACTHRQCLTPQPCPNLTVDHHDYVTLLQKLRKLPRVKKVFVRSGVRYDYVMADSDPTFFEELCRHHVSGQLRVAPEHVDEKVLALMGKPSKEVYEAFRKRFEDFNTRENLNQFLVPYLISSHPGSDLKAAIELALYLKELGHTPEQVQDFYPTPGTLSTVMYYTEMNPFTEEPLFVPKEPDEKRMQRALLQARLPENHALVRQALNKAGRRDLIGRHPDALVPPGDEVKKAKPAPPKSQGSRRKNHR</sequence>
<dbReference type="SFLD" id="SFLDG01069">
    <property type="entry name" value="UPF0313"/>
    <property type="match status" value="1"/>
</dbReference>
<evidence type="ECO:0000256" key="7">
    <source>
        <dbReference type="SAM" id="MobiDB-lite"/>
    </source>
</evidence>
<dbReference type="InterPro" id="IPR023404">
    <property type="entry name" value="rSAM_horseshoe"/>
</dbReference>
<organism evidence="9 10">
    <name type="scientific">Anoxynatronum buryatiense</name>
    <dbReference type="NCBI Taxonomy" id="489973"/>
    <lineage>
        <taxon>Bacteria</taxon>
        <taxon>Bacillati</taxon>
        <taxon>Bacillota</taxon>
        <taxon>Clostridia</taxon>
        <taxon>Eubacteriales</taxon>
        <taxon>Clostridiaceae</taxon>
        <taxon>Anoxynatronum</taxon>
    </lineage>
</organism>
<evidence type="ECO:0000256" key="4">
    <source>
        <dbReference type="ARBA" id="ARBA00023004"/>
    </source>
</evidence>
<feature type="binding site" evidence="6">
    <location>
        <position position="308"/>
    </location>
    <ligand>
        <name>[4Fe-4S] cluster</name>
        <dbReference type="ChEBI" id="CHEBI:49883"/>
        <note>4Fe-4S-S-AdoMet</note>
    </ligand>
</feature>
<feature type="region of interest" description="Disordered" evidence="7">
    <location>
        <begin position="581"/>
        <end position="619"/>
    </location>
</feature>
<dbReference type="SUPFAM" id="SSF102114">
    <property type="entry name" value="Radical SAM enzymes"/>
    <property type="match status" value="1"/>
</dbReference>
<dbReference type="GO" id="GO:0005506">
    <property type="term" value="F:iron ion binding"/>
    <property type="evidence" value="ECO:0007669"/>
    <property type="project" value="UniProtKB-UniRule"/>
</dbReference>
<name>A0AA45WYT0_9CLOT</name>
<dbReference type="PROSITE" id="PS51918">
    <property type="entry name" value="RADICAL_SAM"/>
    <property type="match status" value="1"/>
</dbReference>
<dbReference type="PANTHER" id="PTHR32331:SF0">
    <property type="entry name" value="UPF0313 PROTEIN YGIQ"/>
    <property type="match status" value="1"/>
</dbReference>
<dbReference type="Pfam" id="PF08497">
    <property type="entry name" value="Radical_SAM_N"/>
    <property type="match status" value="1"/>
</dbReference>
<evidence type="ECO:0000259" key="8">
    <source>
        <dbReference type="PROSITE" id="PS51918"/>
    </source>
</evidence>
<dbReference type="InterPro" id="IPR007197">
    <property type="entry name" value="rSAM"/>
</dbReference>
<dbReference type="EMBL" id="FXUF01000012">
    <property type="protein sequence ID" value="SMP65095.1"/>
    <property type="molecule type" value="Genomic_DNA"/>
</dbReference>
<keyword evidence="2 6" id="KW-0949">S-adenosyl-L-methionine</keyword>
<dbReference type="RefSeq" id="WP_283410099.1">
    <property type="nucleotide sequence ID" value="NZ_FXUF01000012.1"/>
</dbReference>
<protein>
    <submittedName>
        <fullName evidence="9">Uncharacterized radical SAM protein YgiQ</fullName>
    </submittedName>
</protein>
<dbReference type="Pfam" id="PF11842">
    <property type="entry name" value="DUF3362"/>
    <property type="match status" value="1"/>
</dbReference>
<dbReference type="SMART" id="SM00729">
    <property type="entry name" value="Elp3"/>
    <property type="match status" value="1"/>
</dbReference>
<keyword evidence="5 6" id="KW-0411">Iron-sulfur</keyword>
<evidence type="ECO:0000256" key="1">
    <source>
        <dbReference type="ARBA" id="ARBA00022485"/>
    </source>
</evidence>
<dbReference type="InterPro" id="IPR022946">
    <property type="entry name" value="UPF0313"/>
</dbReference>
<dbReference type="InterPro" id="IPR058240">
    <property type="entry name" value="rSAM_sf"/>
</dbReference>
<feature type="binding site" evidence="6">
    <location>
        <position position="312"/>
    </location>
    <ligand>
        <name>[4Fe-4S] cluster</name>
        <dbReference type="ChEBI" id="CHEBI:49883"/>
        <note>4Fe-4S-S-AdoMet</note>
    </ligand>
</feature>
<accession>A0AA45WYT0</accession>
<keyword evidence="1 6" id="KW-0004">4Fe-4S</keyword>
<dbReference type="SFLD" id="SFLDG01082">
    <property type="entry name" value="B12-binding_domain_containing"/>
    <property type="match status" value="1"/>
</dbReference>
<evidence type="ECO:0000256" key="3">
    <source>
        <dbReference type="ARBA" id="ARBA00022723"/>
    </source>
</evidence>
<dbReference type="SFLD" id="SFLDS00029">
    <property type="entry name" value="Radical_SAM"/>
    <property type="match status" value="1"/>
</dbReference>
<evidence type="ECO:0000256" key="5">
    <source>
        <dbReference type="ARBA" id="ARBA00023014"/>
    </source>
</evidence>
<dbReference type="PANTHER" id="PTHR32331">
    <property type="entry name" value="UPF0313 PROTEIN YGIQ"/>
    <property type="match status" value="1"/>
</dbReference>
<dbReference type="InterPro" id="IPR006638">
    <property type="entry name" value="Elp3/MiaA/NifB-like_rSAM"/>
</dbReference>
<dbReference type="GO" id="GO:0003824">
    <property type="term" value="F:catalytic activity"/>
    <property type="evidence" value="ECO:0007669"/>
    <property type="project" value="InterPro"/>
</dbReference>
<feature type="compositionally biased region" description="Basic and acidic residues" evidence="7">
    <location>
        <begin position="581"/>
        <end position="591"/>
    </location>
</feature>
<keyword evidence="4 6" id="KW-0408">Iron</keyword>
<dbReference type="InterPro" id="IPR013704">
    <property type="entry name" value="UPF0313_N"/>
</dbReference>
<feature type="binding site" evidence="6">
    <location>
        <position position="315"/>
    </location>
    <ligand>
        <name>[4Fe-4S] cluster</name>
        <dbReference type="ChEBI" id="CHEBI:49883"/>
        <note>4Fe-4S-S-AdoMet</note>
    </ligand>
</feature>
<evidence type="ECO:0000313" key="9">
    <source>
        <dbReference type="EMBL" id="SMP65095.1"/>
    </source>
</evidence>
<dbReference type="HAMAP" id="MF_01251">
    <property type="entry name" value="UPF0313"/>
    <property type="match status" value="1"/>
</dbReference>
<dbReference type="Proteomes" id="UP001158066">
    <property type="component" value="Unassembled WGS sequence"/>
</dbReference>
<dbReference type="InterPro" id="IPR024560">
    <property type="entry name" value="UPF0313_C"/>
</dbReference>
<feature type="domain" description="Radical SAM core" evidence="8">
    <location>
        <begin position="294"/>
        <end position="565"/>
    </location>
</feature>
<keyword evidence="3 6" id="KW-0479">Metal-binding</keyword>
<comment type="caution">
    <text evidence="9">The sequence shown here is derived from an EMBL/GenBank/DDBJ whole genome shotgun (WGS) entry which is preliminary data.</text>
</comment>
<gene>
    <name evidence="9" type="ORF">SAMN06296020_11252</name>
</gene>
<comment type="cofactor">
    <cofactor evidence="6">
        <name>[4Fe-4S] cluster</name>
        <dbReference type="ChEBI" id="CHEBI:49883"/>
    </cofactor>
    <text evidence="6">Binds 1 [4Fe-4S] cluster. The cluster is coordinated with 3 cysteines and an exchangeable S-adenosyl-L-methionine.</text>
</comment>